<dbReference type="Gene3D" id="3.40.1520.20">
    <property type="match status" value="7"/>
</dbReference>
<dbReference type="GO" id="GO:0009279">
    <property type="term" value="C:cell outer membrane"/>
    <property type="evidence" value="ECO:0007669"/>
    <property type="project" value="UniProtKB-SubCell"/>
</dbReference>
<dbReference type="PANTHER" id="PTHR30329:SF21">
    <property type="entry name" value="LIPOPROTEIN YIAD-RELATED"/>
    <property type="match status" value="1"/>
</dbReference>
<feature type="domain" description="OmpA-like" evidence="5">
    <location>
        <begin position="989"/>
        <end position="1106"/>
    </location>
</feature>
<evidence type="ECO:0000256" key="4">
    <source>
        <dbReference type="PROSITE-ProRule" id="PRU00473"/>
    </source>
</evidence>
<protein>
    <submittedName>
        <fullName evidence="6">OmpA family protein</fullName>
    </submittedName>
</protein>
<keyword evidence="2 4" id="KW-0472">Membrane</keyword>
<dbReference type="Proteomes" id="UP000315364">
    <property type="component" value="Chromosome"/>
</dbReference>
<reference evidence="6 7" key="1">
    <citation type="submission" date="2019-07" db="EMBL/GenBank/DDBJ databases">
        <title>Full genome sequence of Devosia sp. Gsoil 520.</title>
        <authorList>
            <person name="Im W.-T."/>
        </authorList>
    </citation>
    <scope>NUCLEOTIDE SEQUENCE [LARGE SCALE GENOMIC DNA]</scope>
    <source>
        <strain evidence="6 7">Gsoil 520</strain>
    </source>
</reference>
<dbReference type="PROSITE" id="PS51123">
    <property type="entry name" value="OMPA_2"/>
    <property type="match status" value="1"/>
</dbReference>
<dbReference type="PANTHER" id="PTHR30329">
    <property type="entry name" value="STATOR ELEMENT OF FLAGELLAR MOTOR COMPLEX"/>
    <property type="match status" value="1"/>
</dbReference>
<dbReference type="OrthoDB" id="5525824at2"/>
<dbReference type="PRINTS" id="PR01021">
    <property type="entry name" value="OMPADOMAIN"/>
</dbReference>
<evidence type="ECO:0000313" key="7">
    <source>
        <dbReference type="Proteomes" id="UP000315364"/>
    </source>
</evidence>
<comment type="subcellular location">
    <subcellularLocation>
        <location evidence="1">Cell outer membrane</location>
    </subcellularLocation>
</comment>
<dbReference type="AlphaFoldDB" id="A0A5B8LR06"/>
<dbReference type="KEGG" id="dea:FPZ08_03685"/>
<dbReference type="InterPro" id="IPR036737">
    <property type="entry name" value="OmpA-like_sf"/>
</dbReference>
<dbReference type="InterPro" id="IPR006664">
    <property type="entry name" value="OMP_bac"/>
</dbReference>
<evidence type="ECO:0000256" key="1">
    <source>
        <dbReference type="ARBA" id="ARBA00004442"/>
    </source>
</evidence>
<dbReference type="EMBL" id="CP042304">
    <property type="protein sequence ID" value="QDZ09922.1"/>
    <property type="molecule type" value="Genomic_DNA"/>
</dbReference>
<dbReference type="CDD" id="cd07185">
    <property type="entry name" value="OmpA_C-like"/>
    <property type="match status" value="1"/>
</dbReference>
<dbReference type="InterPro" id="IPR006665">
    <property type="entry name" value="OmpA-like"/>
</dbReference>
<proteinExistence type="predicted"/>
<evidence type="ECO:0000313" key="6">
    <source>
        <dbReference type="EMBL" id="QDZ09922.1"/>
    </source>
</evidence>
<dbReference type="SUPFAM" id="SSF103088">
    <property type="entry name" value="OmpA-like"/>
    <property type="match status" value="1"/>
</dbReference>
<keyword evidence="3" id="KW-0998">Cell outer membrane</keyword>
<dbReference type="Gene3D" id="3.30.1330.60">
    <property type="entry name" value="OmpA-like domain"/>
    <property type="match status" value="1"/>
</dbReference>
<name>A0A5B8LR06_9HYPH</name>
<accession>A0A5B8LR06</accession>
<evidence type="ECO:0000256" key="2">
    <source>
        <dbReference type="ARBA" id="ARBA00023136"/>
    </source>
</evidence>
<dbReference type="InterPro" id="IPR050330">
    <property type="entry name" value="Bact_OuterMem_StrucFunc"/>
</dbReference>
<dbReference type="RefSeq" id="WP_146288730.1">
    <property type="nucleotide sequence ID" value="NZ_CP042304.1"/>
</dbReference>
<organism evidence="6 7">
    <name type="scientific">Devosia ginsengisoli</name>
    <dbReference type="NCBI Taxonomy" id="400770"/>
    <lineage>
        <taxon>Bacteria</taxon>
        <taxon>Pseudomonadati</taxon>
        <taxon>Pseudomonadota</taxon>
        <taxon>Alphaproteobacteria</taxon>
        <taxon>Hyphomicrobiales</taxon>
        <taxon>Devosiaceae</taxon>
        <taxon>Devosia</taxon>
    </lineage>
</organism>
<gene>
    <name evidence="6" type="ORF">FPZ08_03685</name>
</gene>
<evidence type="ECO:0000259" key="5">
    <source>
        <dbReference type="PROSITE" id="PS51123"/>
    </source>
</evidence>
<keyword evidence="7" id="KW-1185">Reference proteome</keyword>
<evidence type="ECO:0000256" key="3">
    <source>
        <dbReference type="ARBA" id="ARBA00023237"/>
    </source>
</evidence>
<dbReference type="Pfam" id="PF00691">
    <property type="entry name" value="OmpA"/>
    <property type="match status" value="1"/>
</dbReference>
<sequence length="1107" mass="113497">MIRDLIKWVVPGLATVLGGTTLCLAMTSTYIADDLAARSATAMSAGGYDWAELSLDARDLTLTGTTTDQAQLDSAVTRLAGLAGIRSVATDVTLAPTARPYILHAELDQGAIALSGAVPNETTRQRLLALAGSEQGALELRSGMPERRLWVAGAEFAIDRLQYFDQGEAVVSDLTVSLNGRAKSERAFRDLLIVLRAGAPTGLELGEVTIAPALVSPYAWNAAFDGKRIDVSGYVPDDALVERYRTAEVSGAQVATGLALGSGEPTGFAELSQTLLEQLARLEYGAASITDGQSTLSGAPATLEIAQGIVETLEPSGTIVVLEPPRIADYWMSATRQAGGVVVFDGYAPDEATREAFSLREGADTSYLKLGRGAPERYRSGADFGLDALEKMSEGRIALRDNVLTIVGTARSGVDYDALLAMMAGEAPQGLVLARAEISAPRAATWSWSVSKDADGAVALSGLVPSAADEAALLAEAGEGATTAMTYASGEPNGFVASADTAIDLLQWLRDGTVTYDGMGWTVTGTANSAIDKGAIEADFTTRQLAGAGWSMAIAVPPPAIPEIAPYLWSATRTADGVTLIGHVPTPSFKSYLAVHAGDAVVDSTELGLGAPSDFVAAATAGLDAVLGLVEGEVSFDGTAWSLNGRAESEAQRDTVLAALAAATDSSGWAIDIAAPAPEPIATTPYIWSATKAADGAVTLRGLVPVESLQRFLVVRAGGNVSDETSIDATAPEGFAEDLLAALGALAGLSEGSVSYDGAGWTVSGTLANAEAAGVIDSAIATAKTPVRGWTLALTSPPEPEPVAEQVVEAEPTVEAEPAAAEAEAAVESQPAPAPGVETVAPVEPPAVVDPNYAFSGQRSAGGEVVLSGQLPSDPALRYFASISGGDIAAISIAEGAPETFLPSAETGLRALLYLLEGQLDFANGAWSLRGIAADDGARTAVLAAIAADPGAADWTTAIDLPPPPPEPEPAPPPPPVAPVPVDITACAAPIAEFSARNSILFQSGAALIAAESDAALDELALDLAACPDAVVHIEGHTDADGDEGLNMALSVARAEAVVEALVTRGVAPARLYAVGYGETAPIADNDTAQGKRLNRRIVVSVQPEHY</sequence>